<comment type="similarity">
    <text evidence="1">Belongs to the universal stress protein A family.</text>
</comment>
<sequence length="150" mass="16054">MKKYQKILVGVDGSPQAHAAFERALELAKQNDATLIIASILNADKYVGMGLALGASYINKAAEVDLLDRLQDSGQVLVSQAKRLGIEDVILEVTQGNSKTALAEDLVVKYGADLIVIGATGTNMVERVLIGSNAHFVVQHARVDVLVVRE</sequence>
<reference evidence="3 4" key="1">
    <citation type="submission" date="2020-04" db="EMBL/GenBank/DDBJ databases">
        <title>MicrobeNet Type strains.</title>
        <authorList>
            <person name="Nicholson A.C."/>
        </authorList>
    </citation>
    <scope>NUCLEOTIDE SEQUENCE [LARGE SCALE GENOMIC DNA]</scope>
    <source>
        <strain evidence="3 4">CCUG 61472</strain>
    </source>
</reference>
<dbReference type="AlphaFoldDB" id="A0A7X6N4X4"/>
<accession>A0A7X6N4X4</accession>
<dbReference type="Gene3D" id="3.40.50.620">
    <property type="entry name" value="HUPs"/>
    <property type="match status" value="1"/>
</dbReference>
<dbReference type="Pfam" id="PF00582">
    <property type="entry name" value="Usp"/>
    <property type="match status" value="1"/>
</dbReference>
<keyword evidence="4" id="KW-1185">Reference proteome</keyword>
<dbReference type="Proteomes" id="UP000549765">
    <property type="component" value="Unassembled WGS sequence"/>
</dbReference>
<evidence type="ECO:0000256" key="1">
    <source>
        <dbReference type="ARBA" id="ARBA00008791"/>
    </source>
</evidence>
<feature type="domain" description="UspA" evidence="2">
    <location>
        <begin position="4"/>
        <end position="149"/>
    </location>
</feature>
<dbReference type="InterPro" id="IPR006016">
    <property type="entry name" value="UspA"/>
</dbReference>
<dbReference type="EMBL" id="JAAXPN010000002">
    <property type="protein sequence ID" value="NKZ23963.1"/>
    <property type="molecule type" value="Genomic_DNA"/>
</dbReference>
<evidence type="ECO:0000313" key="3">
    <source>
        <dbReference type="EMBL" id="NKZ23963.1"/>
    </source>
</evidence>
<dbReference type="SUPFAM" id="SSF52402">
    <property type="entry name" value="Adenine nucleotide alpha hydrolases-like"/>
    <property type="match status" value="1"/>
</dbReference>
<dbReference type="CDD" id="cd00293">
    <property type="entry name" value="USP-like"/>
    <property type="match status" value="1"/>
</dbReference>
<name>A0A7X6N4X4_9LACO</name>
<dbReference type="PANTHER" id="PTHR46268">
    <property type="entry name" value="STRESS RESPONSE PROTEIN NHAX"/>
    <property type="match status" value="1"/>
</dbReference>
<evidence type="ECO:0000259" key="2">
    <source>
        <dbReference type="Pfam" id="PF00582"/>
    </source>
</evidence>
<gene>
    <name evidence="3" type="ORF">HF964_03955</name>
</gene>
<proteinExistence type="inferred from homology"/>
<dbReference type="InterPro" id="IPR014729">
    <property type="entry name" value="Rossmann-like_a/b/a_fold"/>
</dbReference>
<protein>
    <submittedName>
        <fullName evidence="3">Universal stress protein</fullName>
    </submittedName>
</protein>
<organism evidence="3 4">
    <name type="scientific">Periweissella fabalis</name>
    <dbReference type="NCBI Taxonomy" id="1070421"/>
    <lineage>
        <taxon>Bacteria</taxon>
        <taxon>Bacillati</taxon>
        <taxon>Bacillota</taxon>
        <taxon>Bacilli</taxon>
        <taxon>Lactobacillales</taxon>
        <taxon>Lactobacillaceae</taxon>
        <taxon>Periweissella</taxon>
    </lineage>
</organism>
<comment type="caution">
    <text evidence="3">The sequence shown here is derived from an EMBL/GenBank/DDBJ whole genome shotgun (WGS) entry which is preliminary data.</text>
</comment>
<evidence type="ECO:0000313" key="4">
    <source>
        <dbReference type="Proteomes" id="UP000549765"/>
    </source>
</evidence>
<dbReference type="PRINTS" id="PR01438">
    <property type="entry name" value="UNVRSLSTRESS"/>
</dbReference>
<dbReference type="InterPro" id="IPR006015">
    <property type="entry name" value="Universal_stress_UspA"/>
</dbReference>
<dbReference type="RefSeq" id="WP_168721762.1">
    <property type="nucleotide sequence ID" value="NZ_JAAXPN010000002.1"/>
</dbReference>
<dbReference type="PANTHER" id="PTHR46268:SF6">
    <property type="entry name" value="UNIVERSAL STRESS PROTEIN UP12"/>
    <property type="match status" value="1"/>
</dbReference>